<organism evidence="2 3">
    <name type="scientific">Prauserella rugosa</name>
    <dbReference type="NCBI Taxonomy" id="43354"/>
    <lineage>
        <taxon>Bacteria</taxon>
        <taxon>Bacillati</taxon>
        <taxon>Actinomycetota</taxon>
        <taxon>Actinomycetes</taxon>
        <taxon>Pseudonocardiales</taxon>
        <taxon>Pseudonocardiaceae</taxon>
        <taxon>Prauserella</taxon>
    </lineage>
</organism>
<dbReference type="OrthoDB" id="3692183at2"/>
<keyword evidence="1" id="KW-0812">Transmembrane</keyword>
<proteinExistence type="predicted"/>
<keyword evidence="1" id="KW-0472">Membrane</keyword>
<comment type="caution">
    <text evidence="2">The sequence shown here is derived from an EMBL/GenBank/DDBJ whole genome shotgun (WGS) entry which is preliminary data.</text>
</comment>
<protein>
    <submittedName>
        <fullName evidence="2">Uncharacterized protein</fullName>
    </submittedName>
</protein>
<feature type="transmembrane region" description="Helical" evidence="1">
    <location>
        <begin position="199"/>
        <end position="220"/>
    </location>
</feature>
<accession>A0A660CHL3</accession>
<gene>
    <name evidence="2" type="ORF">JD82_02987</name>
</gene>
<evidence type="ECO:0000313" key="2">
    <source>
        <dbReference type="EMBL" id="TWH21133.1"/>
    </source>
</evidence>
<dbReference type="Proteomes" id="UP000317303">
    <property type="component" value="Unassembled WGS sequence"/>
</dbReference>
<evidence type="ECO:0000256" key="1">
    <source>
        <dbReference type="SAM" id="Phobius"/>
    </source>
</evidence>
<keyword evidence="1" id="KW-1133">Transmembrane helix</keyword>
<dbReference type="AlphaFoldDB" id="A0A660CHL3"/>
<name>A0A660CHL3_9PSEU</name>
<dbReference type="EMBL" id="VLJV01000001">
    <property type="protein sequence ID" value="TWH21133.1"/>
    <property type="molecule type" value="Genomic_DNA"/>
</dbReference>
<keyword evidence="3" id="KW-1185">Reference proteome</keyword>
<dbReference type="RefSeq" id="WP_030532237.1">
    <property type="nucleotide sequence ID" value="NZ_JOIJ01000007.1"/>
</dbReference>
<sequence>MFIFIGAFPGLLGLRNGYSGPRRRRPQQAAALEELLRKHSGSALPIDWMRFADLPKQHIQDVLAPAGWRYSHEDVGNGAWWLVFTYSPHTPYTGPAERLTRELSAIDGDAYKMNAVRYGALGIDEFRRVIQEAGWRTDYVRIVDGMSVERDLELTEMPRNPALAPLVNDYYNKHGYSPLDPERILHLRARKRYWARKSIGCLGLLVCLVCLVFGPLILALSMSDLARDSAEVITFSVGSGLTAIAVALIAYEIWTRNVRRGRDIGPHEKILKQLTKLHKETRSASRTDVDPSRHSR</sequence>
<evidence type="ECO:0000313" key="3">
    <source>
        <dbReference type="Proteomes" id="UP000317303"/>
    </source>
</evidence>
<feature type="transmembrane region" description="Helical" evidence="1">
    <location>
        <begin position="232"/>
        <end position="254"/>
    </location>
</feature>
<reference evidence="2 3" key="1">
    <citation type="submission" date="2019-07" db="EMBL/GenBank/DDBJ databases">
        <title>R&amp;d 2014.</title>
        <authorList>
            <person name="Klenk H.-P."/>
        </authorList>
    </citation>
    <scope>NUCLEOTIDE SEQUENCE [LARGE SCALE GENOMIC DNA]</scope>
    <source>
        <strain evidence="2 3">DSM 43194</strain>
    </source>
</reference>